<protein>
    <recommendedName>
        <fullName evidence="3">DUF4238 domain-containing protein</fullName>
    </recommendedName>
</protein>
<organism evidence="1 2">
    <name type="scientific">Agrobacterium tumefaciens</name>
    <dbReference type="NCBI Taxonomy" id="358"/>
    <lineage>
        <taxon>Bacteria</taxon>
        <taxon>Pseudomonadati</taxon>
        <taxon>Pseudomonadota</taxon>
        <taxon>Alphaproteobacteria</taxon>
        <taxon>Hyphomicrobiales</taxon>
        <taxon>Rhizobiaceae</taxon>
        <taxon>Rhizobium/Agrobacterium group</taxon>
        <taxon>Agrobacterium</taxon>
        <taxon>Agrobacterium tumefaciens complex</taxon>
    </lineage>
</organism>
<dbReference type="AlphaFoldDB" id="A0AAW8LNH7"/>
<dbReference type="InterPro" id="IPR025332">
    <property type="entry name" value="DUF4238"/>
</dbReference>
<dbReference type="EMBL" id="JAVDSW010000001">
    <property type="protein sequence ID" value="MDR6701627.1"/>
    <property type="molecule type" value="Genomic_DNA"/>
</dbReference>
<accession>A0AAW8LNH7</accession>
<evidence type="ECO:0000313" key="1">
    <source>
        <dbReference type="EMBL" id="MDR6701627.1"/>
    </source>
</evidence>
<evidence type="ECO:0000313" key="2">
    <source>
        <dbReference type="Proteomes" id="UP001265315"/>
    </source>
</evidence>
<proteinExistence type="predicted"/>
<dbReference type="Pfam" id="PF14022">
    <property type="entry name" value="DUF4238"/>
    <property type="match status" value="1"/>
</dbReference>
<dbReference type="Proteomes" id="UP001265315">
    <property type="component" value="Unassembled WGS sequence"/>
</dbReference>
<evidence type="ECO:0008006" key="3">
    <source>
        <dbReference type="Google" id="ProtNLM"/>
    </source>
</evidence>
<gene>
    <name evidence="1" type="ORF">J2W61_001455</name>
</gene>
<sequence length="293" mass="34315">MNHHYIPQFYLRPWLGPDHKLQEFRRGYGGRIQIGRYGTKVTGCAKDLYTLPGVTEDTKQNVEKFFMSFVDNAAVKARDMMLNGEIPKDAETRHSWARFLISLVFRNPEEVGKFKREHRQNLLTPDADFQRQYAEKRRDSDPELFEDWMLLNDPTFFERESVLTMTRLMEHQNVLQLIRTMEWRVIDTSRMSRRLLTSDRPVMMSNGLAHYHGHYAIPLSPTKLFIGFRFKDFADEFCATPLGHIIRAVNHAAIGQAQKYVYGVDASLAPEVRKQMGKLEPPSFVREFQRRNA</sequence>
<reference evidence="1" key="1">
    <citation type="submission" date="2023-07" db="EMBL/GenBank/DDBJ databases">
        <title>Sorghum-associated microbial communities from plants grown in Nebraska, USA.</title>
        <authorList>
            <person name="Schachtman D."/>
        </authorList>
    </citation>
    <scope>NUCLEOTIDE SEQUENCE</scope>
    <source>
        <strain evidence="1">1457</strain>
    </source>
</reference>
<dbReference type="RefSeq" id="WP_209689034.1">
    <property type="nucleotide sequence ID" value="NZ_JAGIPM010000001.1"/>
</dbReference>
<comment type="caution">
    <text evidence="1">The sequence shown here is derived from an EMBL/GenBank/DDBJ whole genome shotgun (WGS) entry which is preliminary data.</text>
</comment>
<name>A0AAW8LNH7_AGRTU</name>